<organism evidence="3 4">
    <name type="scientific">Acanthoscelides obtectus</name>
    <name type="common">Bean weevil</name>
    <name type="synonym">Bruchus obtectus</name>
    <dbReference type="NCBI Taxonomy" id="200917"/>
    <lineage>
        <taxon>Eukaryota</taxon>
        <taxon>Metazoa</taxon>
        <taxon>Ecdysozoa</taxon>
        <taxon>Arthropoda</taxon>
        <taxon>Hexapoda</taxon>
        <taxon>Insecta</taxon>
        <taxon>Pterygota</taxon>
        <taxon>Neoptera</taxon>
        <taxon>Endopterygota</taxon>
        <taxon>Coleoptera</taxon>
        <taxon>Polyphaga</taxon>
        <taxon>Cucujiformia</taxon>
        <taxon>Chrysomeloidea</taxon>
        <taxon>Chrysomelidae</taxon>
        <taxon>Bruchinae</taxon>
        <taxon>Bruchini</taxon>
        <taxon>Acanthoscelides</taxon>
    </lineage>
</organism>
<sequence>MSDEGRKTNKRYTGTVPKVRHRNNISPVRHPENSAGYWQHGSDPSGFNRNPRRIQQNNYFAMNSTIEENGCTNVSSNGSPNTSLTTSRRNSSSSILKCDNVSKNPDKKQIEVKLHQIREYLKLMRSMKNTDEQASELEVEEVTDFNPHLNRKNEINVGNSRQEAEFLKEQQLTLLQLQQKAENKLRDARKISGNLLAFPGNQTNCVSNTMTSNGYDDFDVAIRELEEKTKTLGPTASANKKMQENILARVESLHNQIVSMHDANEEREKLIEALDTRDAELRQQQAELHFKLVELQNKKSQVDQLVTQLQTFANEEEEEDIAAKKDTHVEM</sequence>
<dbReference type="Proteomes" id="UP001152888">
    <property type="component" value="Unassembled WGS sequence"/>
</dbReference>
<evidence type="ECO:0000256" key="2">
    <source>
        <dbReference type="SAM" id="MobiDB-lite"/>
    </source>
</evidence>
<comment type="caution">
    <text evidence="3">The sequence shown here is derived from an EMBL/GenBank/DDBJ whole genome shotgun (WGS) entry which is preliminary data.</text>
</comment>
<proteinExistence type="predicted"/>
<name>A0A9P0L3J4_ACAOB</name>
<feature type="compositionally biased region" description="Low complexity" evidence="2">
    <location>
        <begin position="79"/>
        <end position="94"/>
    </location>
</feature>
<keyword evidence="4" id="KW-1185">Reference proteome</keyword>
<feature type="coiled-coil region" evidence="1">
    <location>
        <begin position="260"/>
        <end position="315"/>
    </location>
</feature>
<evidence type="ECO:0000313" key="4">
    <source>
        <dbReference type="Proteomes" id="UP001152888"/>
    </source>
</evidence>
<gene>
    <name evidence="3" type="ORF">ACAOBT_LOCUS18290</name>
</gene>
<feature type="region of interest" description="Disordered" evidence="2">
    <location>
        <begin position="71"/>
        <end position="102"/>
    </location>
</feature>
<reference evidence="3" key="1">
    <citation type="submission" date="2022-03" db="EMBL/GenBank/DDBJ databases">
        <authorList>
            <person name="Sayadi A."/>
        </authorList>
    </citation>
    <scope>NUCLEOTIDE SEQUENCE</scope>
</reference>
<dbReference type="AlphaFoldDB" id="A0A9P0L3J4"/>
<dbReference type="OrthoDB" id="2125770at2759"/>
<accession>A0A9P0L3J4</accession>
<keyword evidence="1" id="KW-0175">Coiled coil</keyword>
<evidence type="ECO:0000256" key="1">
    <source>
        <dbReference type="SAM" id="Coils"/>
    </source>
</evidence>
<evidence type="ECO:0000313" key="3">
    <source>
        <dbReference type="EMBL" id="CAH1988109.1"/>
    </source>
</evidence>
<protein>
    <submittedName>
        <fullName evidence="3">Uncharacterized protein</fullName>
    </submittedName>
</protein>
<dbReference type="EMBL" id="CAKOFQ010007037">
    <property type="protein sequence ID" value="CAH1988109.1"/>
    <property type="molecule type" value="Genomic_DNA"/>
</dbReference>